<dbReference type="EMBL" id="FRCF01000002">
    <property type="protein sequence ID" value="SHL47171.1"/>
    <property type="molecule type" value="Genomic_DNA"/>
</dbReference>
<gene>
    <name evidence="3" type="ORF">SAMN02745189_00276</name>
</gene>
<dbReference type="FunFam" id="3.40.50.720:FF:000084">
    <property type="entry name" value="Short-chain dehydrogenase reductase"/>
    <property type="match status" value="1"/>
</dbReference>
<dbReference type="PANTHER" id="PTHR42879:SF2">
    <property type="entry name" value="3-OXOACYL-[ACYL-CARRIER-PROTEIN] REDUCTASE FABG"/>
    <property type="match status" value="1"/>
</dbReference>
<dbReference type="SUPFAM" id="SSF51735">
    <property type="entry name" value="NAD(P)-binding Rossmann-fold domains"/>
    <property type="match status" value="1"/>
</dbReference>
<dbReference type="STRING" id="1123231.SAMN02745189_00276"/>
<organism evidence="3 4">
    <name type="scientific">Lacicoccus alkaliphilus DSM 16010</name>
    <dbReference type="NCBI Taxonomy" id="1123231"/>
    <lineage>
        <taxon>Bacteria</taxon>
        <taxon>Bacillati</taxon>
        <taxon>Bacillota</taxon>
        <taxon>Bacilli</taxon>
        <taxon>Bacillales</taxon>
        <taxon>Salinicoccaceae</taxon>
        <taxon>Lacicoccus</taxon>
    </lineage>
</organism>
<sequence length="243" mass="25549">MKRVDGKIAIVTGGTRGMGASHVKKLASEGAKVVFTDLDVEAGKTLQANIGPDVLFLEQDVTDADAWKSVIEEAENTFGPVSVLVNNAGINYSAALERFPEDAYDRVIEVNQKAVFLGMKAVVPSMKKAGTGSIINISSIGGIRGRLESIAYSASKFAVTGMTKVGALELGQYGIRVNSIHPSLVNTNMFSENAEGGSVASDRPLGRVLTKEEVANLVLHLASDESSYTTGAECVIDGGLTAR</sequence>
<dbReference type="PRINTS" id="PR00080">
    <property type="entry name" value="SDRFAMILY"/>
</dbReference>
<dbReference type="GO" id="GO:0016491">
    <property type="term" value="F:oxidoreductase activity"/>
    <property type="evidence" value="ECO:0007669"/>
    <property type="project" value="UniProtKB-KW"/>
</dbReference>
<name>A0A1M7AWU7_9BACL</name>
<evidence type="ECO:0000256" key="1">
    <source>
        <dbReference type="ARBA" id="ARBA00006484"/>
    </source>
</evidence>
<dbReference type="Pfam" id="PF13561">
    <property type="entry name" value="adh_short_C2"/>
    <property type="match status" value="1"/>
</dbReference>
<keyword evidence="4" id="KW-1185">Reference proteome</keyword>
<dbReference type="RefSeq" id="WP_072707576.1">
    <property type="nucleotide sequence ID" value="NZ_FRCF01000002.1"/>
</dbReference>
<dbReference type="InterPro" id="IPR050259">
    <property type="entry name" value="SDR"/>
</dbReference>
<dbReference type="Proteomes" id="UP000184206">
    <property type="component" value="Unassembled WGS sequence"/>
</dbReference>
<accession>A0A1M7AWU7</accession>
<dbReference type="PRINTS" id="PR00081">
    <property type="entry name" value="GDHRDH"/>
</dbReference>
<keyword evidence="2" id="KW-0560">Oxidoreductase</keyword>
<dbReference type="PROSITE" id="PS00061">
    <property type="entry name" value="ADH_SHORT"/>
    <property type="match status" value="1"/>
</dbReference>
<evidence type="ECO:0000313" key="3">
    <source>
        <dbReference type="EMBL" id="SHL47171.1"/>
    </source>
</evidence>
<dbReference type="NCBIfam" id="NF005559">
    <property type="entry name" value="PRK07231.1"/>
    <property type="match status" value="1"/>
</dbReference>
<dbReference type="PANTHER" id="PTHR42879">
    <property type="entry name" value="3-OXOACYL-(ACYL-CARRIER-PROTEIN) REDUCTASE"/>
    <property type="match status" value="1"/>
</dbReference>
<evidence type="ECO:0000256" key="2">
    <source>
        <dbReference type="ARBA" id="ARBA00023002"/>
    </source>
</evidence>
<dbReference type="AlphaFoldDB" id="A0A1M7AWU7"/>
<dbReference type="InterPro" id="IPR020904">
    <property type="entry name" value="Sc_DH/Rdtase_CS"/>
</dbReference>
<comment type="similarity">
    <text evidence="1">Belongs to the short-chain dehydrogenases/reductases (SDR) family.</text>
</comment>
<dbReference type="Gene3D" id="3.40.50.720">
    <property type="entry name" value="NAD(P)-binding Rossmann-like Domain"/>
    <property type="match status" value="1"/>
</dbReference>
<evidence type="ECO:0000313" key="4">
    <source>
        <dbReference type="Proteomes" id="UP000184206"/>
    </source>
</evidence>
<dbReference type="OrthoDB" id="286404at2"/>
<reference evidence="3 4" key="1">
    <citation type="submission" date="2016-11" db="EMBL/GenBank/DDBJ databases">
        <authorList>
            <person name="Jaros S."/>
            <person name="Januszkiewicz K."/>
            <person name="Wedrychowicz H."/>
        </authorList>
    </citation>
    <scope>NUCLEOTIDE SEQUENCE [LARGE SCALE GENOMIC DNA]</scope>
    <source>
        <strain evidence="3 4">DSM 16010</strain>
    </source>
</reference>
<proteinExistence type="inferred from homology"/>
<dbReference type="InterPro" id="IPR002347">
    <property type="entry name" value="SDR_fam"/>
</dbReference>
<protein>
    <submittedName>
        <fullName evidence="3">3alpha(Or 20beta)-hydroxysteroid dehydrogenase</fullName>
    </submittedName>
</protein>
<dbReference type="InterPro" id="IPR036291">
    <property type="entry name" value="NAD(P)-bd_dom_sf"/>
</dbReference>
<dbReference type="GO" id="GO:0008206">
    <property type="term" value="P:bile acid metabolic process"/>
    <property type="evidence" value="ECO:0007669"/>
    <property type="project" value="UniProtKB-ARBA"/>
</dbReference>